<dbReference type="PANTHER" id="PTHR12174">
    <property type="entry name" value="SIGNAL PEPTIDE PEPTIDASE"/>
    <property type="match status" value="1"/>
</dbReference>
<dbReference type="eggNOG" id="KOG2443">
    <property type="taxonomic scope" value="Eukaryota"/>
</dbReference>
<keyword evidence="11" id="KW-1185">Reference proteome</keyword>
<dbReference type="GO" id="GO:0098554">
    <property type="term" value="C:cytoplasmic side of endoplasmic reticulum membrane"/>
    <property type="evidence" value="ECO:0007669"/>
    <property type="project" value="TreeGrafter"/>
</dbReference>
<evidence type="ECO:0000313" key="10">
    <source>
        <dbReference type="EnsemblMetazoa" id="Aqu2.1.37236_001"/>
    </source>
</evidence>
<dbReference type="InterPro" id="IPR006639">
    <property type="entry name" value="Preselin/SPP"/>
</dbReference>
<evidence type="ECO:0000256" key="9">
    <source>
        <dbReference type="SAM" id="Phobius"/>
    </source>
</evidence>
<dbReference type="STRING" id="400682.A0A1X7VB35"/>
<dbReference type="KEGG" id="aqu:100639398"/>
<feature type="region of interest" description="Disordered" evidence="8">
    <location>
        <begin position="355"/>
        <end position="392"/>
    </location>
</feature>
<keyword evidence="5" id="KW-0256">Endoplasmic reticulum</keyword>
<evidence type="ECO:0000256" key="3">
    <source>
        <dbReference type="ARBA" id="ARBA00022692"/>
    </source>
</evidence>
<evidence type="ECO:0000256" key="6">
    <source>
        <dbReference type="ARBA" id="ARBA00022989"/>
    </source>
</evidence>
<name>A0A1X7VB35_AMPQE</name>
<evidence type="ECO:0000313" key="11">
    <source>
        <dbReference type="Proteomes" id="UP000007879"/>
    </source>
</evidence>
<sequence>MADTESIVYNETENNESLASNVSGREAASREGLATAYIFLFAMALVPIFIGSLRSVVYHYNLKKKGEQAEERIRMREAAMFPIYASVALFSLYMIFKYLPKDLVNMVLNMIFFSVGVTAVTRASSVLVDYLLSLVNVLNLSTYILQFQKKGKDKLLNIFKFEFTVIDVGLCVLAALLVAWHFLTKNWVLNNIMGVAFCFNAIELISLESIPVGCTLLGGLFLYDIFWVFGTDVMVTVAKSFDAPIKLMVPLDLPENGMDASNFGMLGLGDIVIPGLFIALLCRFDFNHHPSKFRGYFYTSFIAYIIGLGTTIAIMHIFKAAQPALLYLVPTCVGLPLVLALIRGELGPLFAYEDYPSKKTPTDSTAGDGINGSDETIHNDPNQDDGAAAKRE</sequence>
<evidence type="ECO:0000256" key="2">
    <source>
        <dbReference type="ARBA" id="ARBA00006859"/>
    </source>
</evidence>
<evidence type="ECO:0000256" key="1">
    <source>
        <dbReference type="ARBA" id="ARBA00004477"/>
    </source>
</evidence>
<dbReference type="GO" id="GO:0033619">
    <property type="term" value="P:membrane protein proteolysis"/>
    <property type="evidence" value="ECO:0007669"/>
    <property type="project" value="TreeGrafter"/>
</dbReference>
<dbReference type="OrthoDB" id="29661at2759"/>
<organism evidence="10">
    <name type="scientific">Amphimedon queenslandica</name>
    <name type="common">Sponge</name>
    <dbReference type="NCBI Taxonomy" id="400682"/>
    <lineage>
        <taxon>Eukaryota</taxon>
        <taxon>Metazoa</taxon>
        <taxon>Porifera</taxon>
        <taxon>Demospongiae</taxon>
        <taxon>Heteroscleromorpha</taxon>
        <taxon>Haplosclerida</taxon>
        <taxon>Niphatidae</taxon>
        <taxon>Amphimedon</taxon>
    </lineage>
</organism>
<evidence type="ECO:0000256" key="8">
    <source>
        <dbReference type="SAM" id="MobiDB-lite"/>
    </source>
</evidence>
<keyword evidence="6 9" id="KW-1133">Transmembrane helix</keyword>
<comment type="similarity">
    <text evidence="2">Belongs to the peptidase A22B family.</text>
</comment>
<evidence type="ECO:0000256" key="5">
    <source>
        <dbReference type="ARBA" id="ARBA00022824"/>
    </source>
</evidence>
<dbReference type="EnsemblMetazoa" id="Aqu2.1.37236_001">
    <property type="protein sequence ID" value="Aqu2.1.37236_001"/>
    <property type="gene ID" value="Aqu2.1.37236"/>
</dbReference>
<evidence type="ECO:0000256" key="4">
    <source>
        <dbReference type="ARBA" id="ARBA00022801"/>
    </source>
</evidence>
<feature type="transmembrane region" description="Helical" evidence="9">
    <location>
        <begin position="36"/>
        <end position="57"/>
    </location>
</feature>
<keyword evidence="4" id="KW-0378">Hydrolase</keyword>
<dbReference type="Proteomes" id="UP000007879">
    <property type="component" value="Unassembled WGS sequence"/>
</dbReference>
<feature type="transmembrane region" description="Helical" evidence="9">
    <location>
        <begin position="78"/>
        <end position="99"/>
    </location>
</feature>
<reference evidence="10" key="2">
    <citation type="submission" date="2017-05" db="UniProtKB">
        <authorList>
            <consortium name="EnsemblMetazoa"/>
        </authorList>
    </citation>
    <scope>IDENTIFICATION</scope>
</reference>
<feature type="transmembrane region" description="Helical" evidence="9">
    <location>
        <begin position="161"/>
        <end position="182"/>
    </location>
</feature>
<dbReference type="OMA" id="WYFKTKS"/>
<dbReference type="EnsemblMetazoa" id="XM_019994240.1">
    <property type="protein sequence ID" value="XP_019849799.1"/>
    <property type="gene ID" value="LOC100639398"/>
</dbReference>
<protein>
    <submittedName>
        <fullName evidence="10">Uncharacterized protein</fullName>
    </submittedName>
</protein>
<dbReference type="InterPro" id="IPR007369">
    <property type="entry name" value="Peptidase_A22B_SPP"/>
</dbReference>
<dbReference type="SMART" id="SM00730">
    <property type="entry name" value="PSN"/>
    <property type="match status" value="1"/>
</dbReference>
<feature type="transmembrane region" description="Helical" evidence="9">
    <location>
        <begin position="324"/>
        <end position="342"/>
    </location>
</feature>
<gene>
    <name evidence="10" type="primary">100639398</name>
</gene>
<feature type="transmembrane region" description="Helical" evidence="9">
    <location>
        <begin position="111"/>
        <end position="140"/>
    </location>
</feature>
<feature type="transmembrane region" description="Helical" evidence="9">
    <location>
        <begin position="212"/>
        <end position="230"/>
    </location>
</feature>
<comment type="subcellular location">
    <subcellularLocation>
        <location evidence="1">Endoplasmic reticulum membrane</location>
        <topology evidence="1">Multi-pass membrane protein</topology>
    </subcellularLocation>
</comment>
<dbReference type="Pfam" id="PF04258">
    <property type="entry name" value="Peptidase_A22B"/>
    <property type="match status" value="1"/>
</dbReference>
<dbReference type="GO" id="GO:0006465">
    <property type="term" value="P:signal peptide processing"/>
    <property type="evidence" value="ECO:0007669"/>
    <property type="project" value="TreeGrafter"/>
</dbReference>
<feature type="transmembrane region" description="Helical" evidence="9">
    <location>
        <begin position="263"/>
        <end position="284"/>
    </location>
</feature>
<feature type="transmembrane region" description="Helical" evidence="9">
    <location>
        <begin position="296"/>
        <end position="318"/>
    </location>
</feature>
<dbReference type="AlphaFoldDB" id="A0A1X7VB35"/>
<dbReference type="PANTHER" id="PTHR12174:SF23">
    <property type="entry name" value="MINOR HISTOCOMPATIBILITY ANTIGEN H13"/>
    <property type="match status" value="1"/>
</dbReference>
<accession>A0A1X7VB35</accession>
<keyword evidence="7 9" id="KW-0472">Membrane</keyword>
<dbReference type="GO" id="GO:0098553">
    <property type="term" value="C:lumenal side of endoplasmic reticulum membrane"/>
    <property type="evidence" value="ECO:0007669"/>
    <property type="project" value="TreeGrafter"/>
</dbReference>
<keyword evidence="3 9" id="KW-0812">Transmembrane</keyword>
<evidence type="ECO:0000256" key="7">
    <source>
        <dbReference type="ARBA" id="ARBA00023136"/>
    </source>
</evidence>
<reference evidence="11" key="1">
    <citation type="journal article" date="2010" name="Nature">
        <title>The Amphimedon queenslandica genome and the evolution of animal complexity.</title>
        <authorList>
            <person name="Srivastava M."/>
            <person name="Simakov O."/>
            <person name="Chapman J."/>
            <person name="Fahey B."/>
            <person name="Gauthier M.E."/>
            <person name="Mitros T."/>
            <person name="Richards G.S."/>
            <person name="Conaco C."/>
            <person name="Dacre M."/>
            <person name="Hellsten U."/>
            <person name="Larroux C."/>
            <person name="Putnam N.H."/>
            <person name="Stanke M."/>
            <person name="Adamska M."/>
            <person name="Darling A."/>
            <person name="Degnan S.M."/>
            <person name="Oakley T.H."/>
            <person name="Plachetzki D.C."/>
            <person name="Zhai Y."/>
            <person name="Adamski M."/>
            <person name="Calcino A."/>
            <person name="Cummins S.F."/>
            <person name="Goodstein D.M."/>
            <person name="Harris C."/>
            <person name="Jackson D.J."/>
            <person name="Leys S.P."/>
            <person name="Shu S."/>
            <person name="Woodcroft B.J."/>
            <person name="Vervoort M."/>
            <person name="Kosik K.S."/>
            <person name="Manning G."/>
            <person name="Degnan B.M."/>
            <person name="Rokhsar D.S."/>
        </authorList>
    </citation>
    <scope>NUCLEOTIDE SEQUENCE [LARGE SCALE GENOMIC DNA]</scope>
</reference>
<dbReference type="GO" id="GO:0042500">
    <property type="term" value="F:aspartic endopeptidase activity, intramembrane cleaving"/>
    <property type="evidence" value="ECO:0007669"/>
    <property type="project" value="InterPro"/>
</dbReference>
<dbReference type="InParanoid" id="A0A1X7VB35"/>
<proteinExistence type="inferred from homology"/>